<proteinExistence type="predicted"/>
<feature type="region of interest" description="Disordered" evidence="1">
    <location>
        <begin position="189"/>
        <end position="225"/>
    </location>
</feature>
<organism evidence="2 3">
    <name type="scientific">Aegilops tauschii subsp. strangulata</name>
    <name type="common">Goatgrass</name>
    <dbReference type="NCBI Taxonomy" id="200361"/>
    <lineage>
        <taxon>Eukaryota</taxon>
        <taxon>Viridiplantae</taxon>
        <taxon>Streptophyta</taxon>
        <taxon>Embryophyta</taxon>
        <taxon>Tracheophyta</taxon>
        <taxon>Spermatophyta</taxon>
        <taxon>Magnoliopsida</taxon>
        <taxon>Liliopsida</taxon>
        <taxon>Poales</taxon>
        <taxon>Poaceae</taxon>
        <taxon>BOP clade</taxon>
        <taxon>Pooideae</taxon>
        <taxon>Triticodae</taxon>
        <taxon>Triticeae</taxon>
        <taxon>Triticinae</taxon>
        <taxon>Aegilops</taxon>
    </lineage>
</organism>
<reference evidence="3" key="2">
    <citation type="journal article" date="2017" name="Nat. Plants">
        <title>The Aegilops tauschii genome reveals multiple impacts of transposons.</title>
        <authorList>
            <person name="Zhao G."/>
            <person name="Zou C."/>
            <person name="Li K."/>
            <person name="Wang K."/>
            <person name="Li T."/>
            <person name="Gao L."/>
            <person name="Zhang X."/>
            <person name="Wang H."/>
            <person name="Yang Z."/>
            <person name="Liu X."/>
            <person name="Jiang W."/>
            <person name="Mao L."/>
            <person name="Kong X."/>
            <person name="Jiao Y."/>
            <person name="Jia J."/>
        </authorList>
    </citation>
    <scope>NUCLEOTIDE SEQUENCE [LARGE SCALE GENOMIC DNA]</scope>
    <source>
        <strain evidence="3">cv. AL8/78</strain>
    </source>
</reference>
<feature type="compositionally biased region" description="Gly residues" evidence="1">
    <location>
        <begin position="190"/>
        <end position="199"/>
    </location>
</feature>
<feature type="compositionally biased region" description="Basic and acidic residues" evidence="1">
    <location>
        <begin position="76"/>
        <end position="90"/>
    </location>
</feature>
<reference evidence="2" key="5">
    <citation type="journal article" date="2021" name="G3 (Bethesda)">
        <title>Aegilops tauschii genome assembly Aet v5.0 features greater sequence contiguity and improved annotation.</title>
        <authorList>
            <person name="Wang L."/>
            <person name="Zhu T."/>
            <person name="Rodriguez J.C."/>
            <person name="Deal K.R."/>
            <person name="Dubcovsky J."/>
            <person name="McGuire P.E."/>
            <person name="Lux T."/>
            <person name="Spannagl M."/>
            <person name="Mayer K.F.X."/>
            <person name="Baldrich P."/>
            <person name="Meyers B.C."/>
            <person name="Huo N."/>
            <person name="Gu Y.Q."/>
            <person name="Zhou H."/>
            <person name="Devos K.M."/>
            <person name="Bennetzen J.L."/>
            <person name="Unver T."/>
            <person name="Budak H."/>
            <person name="Gulick P.J."/>
            <person name="Galiba G."/>
            <person name="Kalapos B."/>
            <person name="Nelson D.R."/>
            <person name="Li P."/>
            <person name="You F.M."/>
            <person name="Luo M.C."/>
            <person name="Dvorak J."/>
        </authorList>
    </citation>
    <scope>NUCLEOTIDE SEQUENCE [LARGE SCALE GENOMIC DNA]</scope>
    <source>
        <strain evidence="2">cv. AL8/78</strain>
    </source>
</reference>
<evidence type="ECO:0000256" key="1">
    <source>
        <dbReference type="SAM" id="MobiDB-lite"/>
    </source>
</evidence>
<feature type="region of interest" description="Disordered" evidence="1">
    <location>
        <begin position="26"/>
        <end position="165"/>
    </location>
</feature>
<name>A0A453R6D0_AEGTS</name>
<reference evidence="2" key="3">
    <citation type="journal article" date="2017" name="Nature">
        <title>Genome sequence of the progenitor of the wheat D genome Aegilops tauschii.</title>
        <authorList>
            <person name="Luo M.C."/>
            <person name="Gu Y.Q."/>
            <person name="Puiu D."/>
            <person name="Wang H."/>
            <person name="Twardziok S.O."/>
            <person name="Deal K.R."/>
            <person name="Huo N."/>
            <person name="Zhu T."/>
            <person name="Wang L."/>
            <person name="Wang Y."/>
            <person name="McGuire P.E."/>
            <person name="Liu S."/>
            <person name="Long H."/>
            <person name="Ramasamy R.K."/>
            <person name="Rodriguez J.C."/>
            <person name="Van S.L."/>
            <person name="Yuan L."/>
            <person name="Wang Z."/>
            <person name="Xia Z."/>
            <person name="Xiao L."/>
            <person name="Anderson O.D."/>
            <person name="Ouyang S."/>
            <person name="Liang Y."/>
            <person name="Zimin A.V."/>
            <person name="Pertea G."/>
            <person name="Qi P."/>
            <person name="Bennetzen J.L."/>
            <person name="Dai X."/>
            <person name="Dawson M.W."/>
            <person name="Muller H.G."/>
            <person name="Kugler K."/>
            <person name="Rivarola-Duarte L."/>
            <person name="Spannagl M."/>
            <person name="Mayer K.F.X."/>
            <person name="Lu F.H."/>
            <person name="Bevan M.W."/>
            <person name="Leroy P."/>
            <person name="Li P."/>
            <person name="You F.M."/>
            <person name="Sun Q."/>
            <person name="Liu Z."/>
            <person name="Lyons E."/>
            <person name="Wicker T."/>
            <person name="Salzberg S.L."/>
            <person name="Devos K.M."/>
            <person name="Dvorak J."/>
        </authorList>
    </citation>
    <scope>NUCLEOTIDE SEQUENCE [LARGE SCALE GENOMIC DNA]</scope>
    <source>
        <strain evidence="2">cv. AL8/78</strain>
    </source>
</reference>
<dbReference type="Gramene" id="AET7Gv20479900.1">
    <property type="protein sequence ID" value="AET7Gv20479900.1"/>
    <property type="gene ID" value="AET7Gv20479900"/>
</dbReference>
<dbReference type="AlphaFoldDB" id="A0A453R6D0"/>
<feature type="compositionally biased region" description="Basic and acidic residues" evidence="1">
    <location>
        <begin position="37"/>
        <end position="48"/>
    </location>
</feature>
<feature type="compositionally biased region" description="Low complexity" evidence="1">
    <location>
        <begin position="149"/>
        <end position="163"/>
    </location>
</feature>
<dbReference type="Proteomes" id="UP000015105">
    <property type="component" value="Chromosome 7D"/>
</dbReference>
<keyword evidence="3" id="KW-1185">Reference proteome</keyword>
<accession>A0A453R6D0</accession>
<feature type="compositionally biased region" description="Low complexity" evidence="1">
    <location>
        <begin position="107"/>
        <end position="116"/>
    </location>
</feature>
<feature type="compositionally biased region" description="Basic and acidic residues" evidence="1">
    <location>
        <begin position="281"/>
        <end position="299"/>
    </location>
</feature>
<reference evidence="3" key="1">
    <citation type="journal article" date="2014" name="Science">
        <title>Ancient hybridizations among the ancestral genomes of bread wheat.</title>
        <authorList>
            <consortium name="International Wheat Genome Sequencing Consortium,"/>
            <person name="Marcussen T."/>
            <person name="Sandve S.R."/>
            <person name="Heier L."/>
            <person name="Spannagl M."/>
            <person name="Pfeifer M."/>
            <person name="Jakobsen K.S."/>
            <person name="Wulff B.B."/>
            <person name="Steuernagel B."/>
            <person name="Mayer K.F."/>
            <person name="Olsen O.A."/>
        </authorList>
    </citation>
    <scope>NUCLEOTIDE SEQUENCE [LARGE SCALE GENOMIC DNA]</scope>
    <source>
        <strain evidence="3">cv. AL8/78</strain>
    </source>
</reference>
<reference evidence="2" key="4">
    <citation type="submission" date="2019-03" db="UniProtKB">
        <authorList>
            <consortium name="EnsemblPlants"/>
        </authorList>
    </citation>
    <scope>IDENTIFICATION</scope>
</reference>
<feature type="region of interest" description="Disordered" evidence="1">
    <location>
        <begin position="279"/>
        <end position="299"/>
    </location>
</feature>
<feature type="compositionally biased region" description="Basic residues" evidence="1">
    <location>
        <begin position="119"/>
        <end position="148"/>
    </location>
</feature>
<dbReference type="EnsemblPlants" id="AET7Gv20479900.1">
    <property type="protein sequence ID" value="AET7Gv20479900.1"/>
    <property type="gene ID" value="AET7Gv20479900"/>
</dbReference>
<protein>
    <submittedName>
        <fullName evidence="2">Uncharacterized protein</fullName>
    </submittedName>
</protein>
<evidence type="ECO:0000313" key="3">
    <source>
        <dbReference type="Proteomes" id="UP000015105"/>
    </source>
</evidence>
<sequence>FLPNKPSNVIQISPLQLQSVDTSSIETSAKKSYQHRKAQEDKQWDHYLADTGHATPQITAPEENHGSRRGAQGGEAVRRVGERPRRHGPERAGAQGRALRVRGRGPGAQERGAAAPGPRPRRQGPRARRRRPRPRRVARHPRVRRRGVARPCVAAAPAAGPAPRARRGQVLGEVLPRRGVAALAPCLVRGGRGGAGGAGEGDERADGGDGGGNPEGVPARRRRRGREPGLLDVVLGSCAAGTRVLSSVAGEEIVEAGALPRVHASLVAFDELAAAFGTSVPHERNERRATRPRELFMPA</sequence>
<evidence type="ECO:0000313" key="2">
    <source>
        <dbReference type="EnsemblPlants" id="AET7Gv20479900.1"/>
    </source>
</evidence>